<dbReference type="GO" id="GO:0006457">
    <property type="term" value="P:protein folding"/>
    <property type="evidence" value="ECO:0000318"/>
    <property type="project" value="GO_Central"/>
</dbReference>
<proteinExistence type="predicted"/>
<evidence type="ECO:0000256" key="1">
    <source>
        <dbReference type="ARBA" id="ARBA00004496"/>
    </source>
</evidence>
<organism evidence="4 5">
    <name type="scientific">Trichomonas vaginalis (strain ATCC PRA-98 / G3)</name>
    <dbReference type="NCBI Taxonomy" id="412133"/>
    <lineage>
        <taxon>Eukaryota</taxon>
        <taxon>Metamonada</taxon>
        <taxon>Parabasalia</taxon>
        <taxon>Trichomonadida</taxon>
        <taxon>Trichomonadidae</taxon>
        <taxon>Trichomonas</taxon>
    </lineage>
</organism>
<keyword evidence="5" id="KW-1185">Reference proteome</keyword>
<dbReference type="Gene3D" id="2.60.40.790">
    <property type="match status" value="1"/>
</dbReference>
<dbReference type="STRING" id="5722.A2EKU0"/>
<comment type="subcellular location">
    <subcellularLocation>
        <location evidence="1">Cytoplasm</location>
    </subcellularLocation>
</comment>
<sequence>MEYKGKNYTWDQTLEDVTVYVKVEKGIPSKMVNCKITKDHLIVGVKNQTPIVDGQLSEPVVPSESSWSIQDSKDGREIQVNLIKKTGQKWWANVIEGDEQIDTTKCVPENSKLEDLDPETRQTVEKMMYDQRAKAMGQPTTDELKNMEMLKKLQEQHPELKDQIAAAAAGKN</sequence>
<dbReference type="VEuPathDB" id="TrichDB:TVAG_310240"/>
<dbReference type="OMA" id="RQKEMGG"/>
<name>A2EKU0_TRIV3</name>
<dbReference type="SMR" id="A2EKU0"/>
<evidence type="ECO:0000313" key="4">
    <source>
        <dbReference type="EMBL" id="EAY06737.1"/>
    </source>
</evidence>
<protein>
    <submittedName>
        <fullName evidence="4">Nuclear movement protein</fullName>
    </submittedName>
</protein>
<evidence type="ECO:0000313" key="5">
    <source>
        <dbReference type="Proteomes" id="UP000001542"/>
    </source>
</evidence>
<evidence type="ECO:0000259" key="3">
    <source>
        <dbReference type="PROSITE" id="PS51203"/>
    </source>
</evidence>
<dbReference type="PANTHER" id="PTHR12356:SF3">
    <property type="entry name" value="NUCLEAR MIGRATION PROTEIN NUDC"/>
    <property type="match status" value="1"/>
</dbReference>
<dbReference type="AlphaFoldDB" id="A2EKU0"/>
<dbReference type="FunFam" id="2.60.40.790:FF:000001">
    <property type="entry name" value="Nuclear migration protein nudC"/>
    <property type="match status" value="1"/>
</dbReference>
<dbReference type="SUPFAM" id="SSF49764">
    <property type="entry name" value="HSP20-like chaperones"/>
    <property type="match status" value="1"/>
</dbReference>
<dbReference type="CDD" id="cd06467">
    <property type="entry name" value="p23_NUDC_like"/>
    <property type="match status" value="1"/>
</dbReference>
<evidence type="ECO:0000256" key="2">
    <source>
        <dbReference type="ARBA" id="ARBA00022490"/>
    </source>
</evidence>
<dbReference type="InParanoid" id="A2EKU0"/>
<reference evidence="4" key="1">
    <citation type="submission" date="2006-10" db="EMBL/GenBank/DDBJ databases">
        <authorList>
            <person name="Amadeo P."/>
            <person name="Zhao Q."/>
            <person name="Wortman J."/>
            <person name="Fraser-Liggett C."/>
            <person name="Carlton J."/>
        </authorList>
    </citation>
    <scope>NUCLEOTIDE SEQUENCE</scope>
    <source>
        <strain evidence="4">G3</strain>
    </source>
</reference>
<dbReference type="VEuPathDB" id="TrichDB:TVAGG3_0865200"/>
<dbReference type="InterPro" id="IPR037898">
    <property type="entry name" value="NudC_fam"/>
</dbReference>
<feature type="domain" description="CS" evidence="3">
    <location>
        <begin position="3"/>
        <end position="95"/>
    </location>
</feature>
<dbReference type="GO" id="GO:0005737">
    <property type="term" value="C:cytoplasm"/>
    <property type="evidence" value="ECO:0000318"/>
    <property type="project" value="GO_Central"/>
</dbReference>
<dbReference type="OrthoDB" id="416217at2759"/>
<dbReference type="InterPro" id="IPR008978">
    <property type="entry name" value="HSP20-like_chaperone"/>
</dbReference>
<dbReference type="FunCoup" id="A2EKU0">
    <property type="interactions" value="682"/>
</dbReference>
<dbReference type="EMBL" id="DS113416">
    <property type="protein sequence ID" value="EAY06737.1"/>
    <property type="molecule type" value="Genomic_DNA"/>
</dbReference>
<dbReference type="PROSITE" id="PS51203">
    <property type="entry name" value="CS"/>
    <property type="match status" value="1"/>
</dbReference>
<dbReference type="GO" id="GO:0051082">
    <property type="term" value="F:unfolded protein binding"/>
    <property type="evidence" value="ECO:0000318"/>
    <property type="project" value="GO_Central"/>
</dbReference>
<dbReference type="Pfam" id="PF04969">
    <property type="entry name" value="CS"/>
    <property type="match status" value="1"/>
</dbReference>
<accession>A2EKU0</accession>
<dbReference type="RefSeq" id="XP_001318960.1">
    <property type="nucleotide sequence ID" value="XM_001318925.1"/>
</dbReference>
<keyword evidence="2" id="KW-0963">Cytoplasm</keyword>
<reference evidence="4" key="2">
    <citation type="journal article" date="2007" name="Science">
        <title>Draft genome sequence of the sexually transmitted pathogen Trichomonas vaginalis.</title>
        <authorList>
            <person name="Carlton J.M."/>
            <person name="Hirt R.P."/>
            <person name="Silva J.C."/>
            <person name="Delcher A.L."/>
            <person name="Schatz M."/>
            <person name="Zhao Q."/>
            <person name="Wortman J.R."/>
            <person name="Bidwell S.L."/>
            <person name="Alsmark U.C.M."/>
            <person name="Besteiro S."/>
            <person name="Sicheritz-Ponten T."/>
            <person name="Noel C.J."/>
            <person name="Dacks J.B."/>
            <person name="Foster P.G."/>
            <person name="Simillion C."/>
            <person name="Van de Peer Y."/>
            <person name="Miranda-Saavedra D."/>
            <person name="Barton G.J."/>
            <person name="Westrop G.D."/>
            <person name="Mueller S."/>
            <person name="Dessi D."/>
            <person name="Fiori P.L."/>
            <person name="Ren Q."/>
            <person name="Paulsen I."/>
            <person name="Zhang H."/>
            <person name="Bastida-Corcuera F.D."/>
            <person name="Simoes-Barbosa A."/>
            <person name="Brown M.T."/>
            <person name="Hayes R.D."/>
            <person name="Mukherjee M."/>
            <person name="Okumura C.Y."/>
            <person name="Schneider R."/>
            <person name="Smith A.J."/>
            <person name="Vanacova S."/>
            <person name="Villalvazo M."/>
            <person name="Haas B.J."/>
            <person name="Pertea M."/>
            <person name="Feldblyum T.V."/>
            <person name="Utterback T.R."/>
            <person name="Shu C.L."/>
            <person name="Osoegawa K."/>
            <person name="de Jong P.J."/>
            <person name="Hrdy I."/>
            <person name="Horvathova L."/>
            <person name="Zubacova Z."/>
            <person name="Dolezal P."/>
            <person name="Malik S.B."/>
            <person name="Logsdon J.M. Jr."/>
            <person name="Henze K."/>
            <person name="Gupta A."/>
            <person name="Wang C.C."/>
            <person name="Dunne R.L."/>
            <person name="Upcroft J.A."/>
            <person name="Upcroft P."/>
            <person name="White O."/>
            <person name="Salzberg S.L."/>
            <person name="Tang P."/>
            <person name="Chiu C.-H."/>
            <person name="Lee Y.-S."/>
            <person name="Embley T.M."/>
            <person name="Coombs G.H."/>
            <person name="Mottram J.C."/>
            <person name="Tachezy J."/>
            <person name="Fraser-Liggett C.M."/>
            <person name="Johnson P.J."/>
        </authorList>
    </citation>
    <scope>NUCLEOTIDE SEQUENCE [LARGE SCALE GENOMIC DNA]</scope>
    <source>
        <strain evidence="4">G3</strain>
    </source>
</reference>
<dbReference type="Proteomes" id="UP000001542">
    <property type="component" value="Unassembled WGS sequence"/>
</dbReference>
<gene>
    <name evidence="4" type="ORF">TVAG_310240</name>
</gene>
<dbReference type="PANTHER" id="PTHR12356">
    <property type="entry name" value="NUCLEAR MOVEMENT PROTEIN NUDC"/>
    <property type="match status" value="1"/>
</dbReference>
<dbReference type="InterPro" id="IPR007052">
    <property type="entry name" value="CS_dom"/>
</dbReference>
<dbReference type="eggNOG" id="KOG2265">
    <property type="taxonomic scope" value="Eukaryota"/>
</dbReference>
<dbReference type="KEGG" id="tva:4764618"/>